<feature type="region of interest" description="Disordered" evidence="1">
    <location>
        <begin position="216"/>
        <end position="236"/>
    </location>
</feature>
<comment type="caution">
    <text evidence="3">The sequence shown here is derived from an EMBL/GenBank/DDBJ whole genome shotgun (WGS) entry which is preliminary data.</text>
</comment>
<keyword evidence="2" id="KW-0812">Transmembrane</keyword>
<dbReference type="Proteomes" id="UP000179769">
    <property type="component" value="Unassembled WGS sequence"/>
</dbReference>
<keyword evidence="4" id="KW-1185">Reference proteome</keyword>
<evidence type="ECO:0000256" key="2">
    <source>
        <dbReference type="SAM" id="Phobius"/>
    </source>
</evidence>
<dbReference type="EMBL" id="MAXA01000235">
    <property type="protein sequence ID" value="OHV24468.1"/>
    <property type="molecule type" value="Genomic_DNA"/>
</dbReference>
<feature type="transmembrane region" description="Helical" evidence="2">
    <location>
        <begin position="67"/>
        <end position="94"/>
    </location>
</feature>
<feature type="transmembrane region" description="Helical" evidence="2">
    <location>
        <begin position="34"/>
        <end position="55"/>
    </location>
</feature>
<dbReference type="AlphaFoldDB" id="A0A1S1PNP2"/>
<dbReference type="RefSeq" id="WP_071065542.1">
    <property type="nucleotide sequence ID" value="NZ_MAXA01000235.1"/>
</dbReference>
<keyword evidence="2" id="KW-0472">Membrane</keyword>
<evidence type="ECO:0000313" key="4">
    <source>
        <dbReference type="Proteomes" id="UP000179769"/>
    </source>
</evidence>
<gene>
    <name evidence="3" type="ORF">BBK14_05770</name>
</gene>
<evidence type="ECO:0000313" key="3">
    <source>
        <dbReference type="EMBL" id="OHV24468.1"/>
    </source>
</evidence>
<proteinExistence type="predicted"/>
<feature type="transmembrane region" description="Helical" evidence="2">
    <location>
        <begin position="168"/>
        <end position="186"/>
    </location>
</feature>
<evidence type="ECO:0000256" key="1">
    <source>
        <dbReference type="SAM" id="MobiDB-lite"/>
    </source>
</evidence>
<accession>A0A1S1PNP2</accession>
<dbReference type="InterPro" id="IPR046737">
    <property type="entry name" value="DUF6629"/>
</dbReference>
<feature type="transmembrane region" description="Helical" evidence="2">
    <location>
        <begin position="144"/>
        <end position="163"/>
    </location>
</feature>
<feature type="transmembrane region" description="Helical" evidence="2">
    <location>
        <begin position="192"/>
        <end position="210"/>
    </location>
</feature>
<keyword evidence="2" id="KW-1133">Transmembrane helix</keyword>
<organism evidence="3 4">
    <name type="scientific">Parafrankia soli</name>
    <dbReference type="NCBI Taxonomy" id="2599596"/>
    <lineage>
        <taxon>Bacteria</taxon>
        <taxon>Bacillati</taxon>
        <taxon>Actinomycetota</taxon>
        <taxon>Actinomycetes</taxon>
        <taxon>Frankiales</taxon>
        <taxon>Frankiaceae</taxon>
        <taxon>Parafrankia</taxon>
    </lineage>
</organism>
<name>A0A1S1PNP2_9ACTN</name>
<sequence>MCFSPEADVAAAAIIGAVGVDALRHVPKRAAWPMAALPVLFAAHTLTEAFVWWGVRGELGGTETNAAALTAATAVYLAFAFVILPLYVPVAVLALERVPARRRAGAAALAAGAVCAGWLAFALVTGPVRAHADERHITYTVHLWMGSVPIALYLVSTCGVLLLSGRPFLRWFGAANLLAVAVLAWVSTEAVTSLWCAWAAVTSVAIAAHLRGRTPAGAPASVPRPGHQMAPRHPDG</sequence>
<dbReference type="Pfam" id="PF20334">
    <property type="entry name" value="DUF6629"/>
    <property type="match status" value="1"/>
</dbReference>
<evidence type="ECO:0008006" key="5">
    <source>
        <dbReference type="Google" id="ProtNLM"/>
    </source>
</evidence>
<feature type="transmembrane region" description="Helical" evidence="2">
    <location>
        <begin position="106"/>
        <end position="124"/>
    </location>
</feature>
<protein>
    <recommendedName>
        <fullName evidence="5">Integral membrane protein</fullName>
    </recommendedName>
</protein>
<dbReference type="OrthoDB" id="4381840at2"/>
<reference evidence="4" key="1">
    <citation type="submission" date="2016-07" db="EMBL/GenBank/DDBJ databases">
        <title>Frankia sp. NRRL B-16219 Genome sequencing.</title>
        <authorList>
            <person name="Ghodhbane-Gtari F."/>
            <person name="Swanson E."/>
            <person name="Gueddou A."/>
            <person name="Louati M."/>
            <person name="Nouioui I."/>
            <person name="Hezbri K."/>
            <person name="Abebe-Akele F."/>
            <person name="Simpson S."/>
            <person name="Morris K."/>
            <person name="Thomas K."/>
            <person name="Gtari M."/>
            <person name="Tisa L.S."/>
        </authorList>
    </citation>
    <scope>NUCLEOTIDE SEQUENCE [LARGE SCALE GENOMIC DNA]</scope>
    <source>
        <strain evidence="4">NRRL B-16219</strain>
    </source>
</reference>